<dbReference type="EMBL" id="DTFI01000216">
    <property type="protein sequence ID" value="HGI44227.1"/>
    <property type="molecule type" value="Genomic_DNA"/>
</dbReference>
<reference evidence="2" key="1">
    <citation type="journal article" date="2020" name="mSystems">
        <title>Genome- and Community-Level Interaction Insights into Carbon Utilization and Element Cycling Functions of Hydrothermarchaeota in Hydrothermal Sediment.</title>
        <authorList>
            <person name="Zhou Z."/>
            <person name="Liu Y."/>
            <person name="Xu W."/>
            <person name="Pan J."/>
            <person name="Luo Z.H."/>
            <person name="Li M."/>
        </authorList>
    </citation>
    <scope>NUCLEOTIDE SEQUENCE [LARGE SCALE GENOMIC DNA]</scope>
    <source>
        <strain evidence="2">SpSt-735</strain>
    </source>
</reference>
<dbReference type="SUPFAM" id="SSF53633">
    <property type="entry name" value="Carbamate kinase-like"/>
    <property type="match status" value="1"/>
</dbReference>
<evidence type="ECO:0000313" key="2">
    <source>
        <dbReference type="EMBL" id="HGI44227.1"/>
    </source>
</evidence>
<evidence type="ECO:0000259" key="1">
    <source>
        <dbReference type="Pfam" id="PF00696"/>
    </source>
</evidence>
<dbReference type="InterPro" id="IPR036393">
    <property type="entry name" value="AceGlu_kinase-like_sf"/>
</dbReference>
<organism evidence="2">
    <name type="scientific">Thermofilum pendens</name>
    <dbReference type="NCBI Taxonomy" id="2269"/>
    <lineage>
        <taxon>Archaea</taxon>
        <taxon>Thermoproteota</taxon>
        <taxon>Thermoprotei</taxon>
        <taxon>Thermofilales</taxon>
        <taxon>Thermofilaceae</taxon>
        <taxon>Thermofilum</taxon>
    </lineage>
</organism>
<comment type="caution">
    <text evidence="2">The sequence shown here is derived from an EMBL/GenBank/DDBJ whole genome shotgun (WGS) entry which is preliminary data.</text>
</comment>
<dbReference type="InterPro" id="IPR011375">
    <property type="entry name" value="MfnE"/>
</dbReference>
<dbReference type="Gene3D" id="3.40.1160.10">
    <property type="entry name" value="Acetylglutamate kinase-like"/>
    <property type="match status" value="1"/>
</dbReference>
<proteinExistence type="predicted"/>
<sequence length="223" mass="24959">MSKLVVLKISGHLINRREAIRATLRKLISLTDVAKFVIVPGGSVFADFVKELQERIRFDDNTAHWLAIKAMEMYGTYIAGLDESSMLVEAYDLAEVHEALSRGRIPILMPYKVAKTFNNLPHSWNVTSDSIAVYVGELLKAGIVILAKPVDGVLDSRGNLVRRMCSKDLKLLGTDVIDSYAVELLQHVKLQLAIYNMLKPSVLKYIIYEQPGNYTIIKHCSGI</sequence>
<dbReference type="PIRSF" id="PIRSF004857">
    <property type="entry name" value="Kin_aa_kin"/>
    <property type="match status" value="1"/>
</dbReference>
<protein>
    <recommendedName>
        <fullName evidence="1">Aspartate/glutamate/uridylate kinase domain-containing protein</fullName>
    </recommendedName>
</protein>
<dbReference type="Pfam" id="PF00696">
    <property type="entry name" value="AA_kinase"/>
    <property type="match status" value="1"/>
</dbReference>
<accession>A0A7C4FCX0</accession>
<dbReference type="AlphaFoldDB" id="A0A7C4FCX0"/>
<gene>
    <name evidence="2" type="ORF">ENV17_07575</name>
</gene>
<dbReference type="InterPro" id="IPR001048">
    <property type="entry name" value="Asp/Glu/Uridylate_kinase"/>
</dbReference>
<name>A0A7C4FCX0_THEPE</name>
<feature type="domain" description="Aspartate/glutamate/uridylate kinase" evidence="1">
    <location>
        <begin position="3"/>
        <end position="194"/>
    </location>
</feature>